<dbReference type="InterPro" id="IPR036188">
    <property type="entry name" value="FAD/NAD-bd_sf"/>
</dbReference>
<feature type="domain" description="FAD-binding" evidence="3">
    <location>
        <begin position="4"/>
        <end position="327"/>
    </location>
</feature>
<dbReference type="RefSeq" id="WP_337707165.1">
    <property type="nucleotide sequence ID" value="NZ_JBBEGM010000021.1"/>
</dbReference>
<dbReference type="PANTHER" id="PTHR13789">
    <property type="entry name" value="MONOOXYGENASE"/>
    <property type="match status" value="1"/>
</dbReference>
<gene>
    <name evidence="4" type="ORF">WCD58_31855</name>
</gene>
<dbReference type="InterPro" id="IPR002938">
    <property type="entry name" value="FAD-bd"/>
</dbReference>
<keyword evidence="5" id="KW-1185">Reference proteome</keyword>
<evidence type="ECO:0000256" key="2">
    <source>
        <dbReference type="ARBA" id="ARBA00023033"/>
    </source>
</evidence>
<dbReference type="PRINTS" id="PR00420">
    <property type="entry name" value="RNGMNOXGNASE"/>
</dbReference>
<keyword evidence="1" id="KW-0560">Oxidoreductase</keyword>
<proteinExistence type="predicted"/>
<dbReference type="PANTHER" id="PTHR13789:SF309">
    <property type="entry name" value="PUTATIVE (AFU_ORTHOLOGUE AFUA_6G14510)-RELATED"/>
    <property type="match status" value="1"/>
</dbReference>
<evidence type="ECO:0000313" key="4">
    <source>
        <dbReference type="EMBL" id="MEJ2865789.1"/>
    </source>
</evidence>
<dbReference type="Gene3D" id="3.50.50.60">
    <property type="entry name" value="FAD/NAD(P)-binding domain"/>
    <property type="match status" value="1"/>
</dbReference>
<keyword evidence="2 4" id="KW-0503">Monooxygenase</keyword>
<dbReference type="EMBL" id="JBBEGM010000021">
    <property type="protein sequence ID" value="MEJ2865789.1"/>
    <property type="molecule type" value="Genomic_DNA"/>
</dbReference>
<evidence type="ECO:0000256" key="1">
    <source>
        <dbReference type="ARBA" id="ARBA00023002"/>
    </source>
</evidence>
<name>A0ABU8MEQ2_9PSEU</name>
<reference evidence="4 5" key="1">
    <citation type="submission" date="2024-03" db="EMBL/GenBank/DDBJ databases">
        <title>Actinomycetospora sp. OC33-EN07, a novel actinomycete isolated from wild orchid (Aerides multiflora).</title>
        <authorList>
            <person name="Suriyachadkun C."/>
        </authorList>
    </citation>
    <scope>NUCLEOTIDE SEQUENCE [LARGE SCALE GENOMIC DNA]</scope>
    <source>
        <strain evidence="4 5">OC33-EN07</strain>
    </source>
</reference>
<dbReference type="Proteomes" id="UP001369736">
    <property type="component" value="Unassembled WGS sequence"/>
</dbReference>
<organism evidence="4 5">
    <name type="scientific">Actinomycetospora flava</name>
    <dbReference type="NCBI Taxonomy" id="3129232"/>
    <lineage>
        <taxon>Bacteria</taxon>
        <taxon>Bacillati</taxon>
        <taxon>Actinomycetota</taxon>
        <taxon>Actinomycetes</taxon>
        <taxon>Pseudonocardiales</taxon>
        <taxon>Pseudonocardiaceae</taxon>
        <taxon>Actinomycetospora</taxon>
    </lineage>
</organism>
<dbReference type="GO" id="GO:0004497">
    <property type="term" value="F:monooxygenase activity"/>
    <property type="evidence" value="ECO:0007669"/>
    <property type="project" value="UniProtKB-KW"/>
</dbReference>
<evidence type="ECO:0000313" key="5">
    <source>
        <dbReference type="Proteomes" id="UP001369736"/>
    </source>
</evidence>
<dbReference type="SUPFAM" id="SSF51905">
    <property type="entry name" value="FAD/NAD(P)-binding domain"/>
    <property type="match status" value="1"/>
</dbReference>
<evidence type="ECO:0000259" key="3">
    <source>
        <dbReference type="Pfam" id="PF01494"/>
    </source>
</evidence>
<dbReference type="InterPro" id="IPR050493">
    <property type="entry name" value="FAD-dep_Monooxygenase_BioMet"/>
</dbReference>
<protein>
    <submittedName>
        <fullName evidence="4">FAD-dependent monooxygenase</fullName>
    </submittedName>
</protein>
<accession>A0ABU8MEQ2</accession>
<sequence>MARAVVVGAGLGGLASAIALRQRGWEVTVLERRPHAAEAGAGIALWPNALRALDVLGLGARARELGIVEIGGGIRTSSGRWLARTDAADLRRRQGDGVVVLPRPDLHDLLRAAAPDLRAGVGVHRVEPGDGTRPAVVHDDAGGRHGADLVVAADGVRSTVRAAFWPDVTVRDTGHTAFRVVADHRLAEGGESWGGGDLVGLAPLPGDRTYLYAMVPTAEAPTGDPLPWLRARLAGWHEPVAAVLDAVHGPVLVHPLADLRPPATWHHGRVTLLGDAAHAMTPNLGQGAAQAFLDAVVLAEEATGDPDSLQAYERRRRPVAEAVARRSRTAGDVAAWRSPVAVALRNALVGALPAGASARALDHLLGTPATVSDRRAPSVG</sequence>
<dbReference type="Pfam" id="PF01494">
    <property type="entry name" value="FAD_binding_3"/>
    <property type="match status" value="1"/>
</dbReference>
<comment type="caution">
    <text evidence="4">The sequence shown here is derived from an EMBL/GenBank/DDBJ whole genome shotgun (WGS) entry which is preliminary data.</text>
</comment>